<proteinExistence type="predicted"/>
<reference evidence="1 2" key="1">
    <citation type="submission" date="2023-04" db="EMBL/GenBank/DDBJ databases">
        <title>Australian commercial rhizobial inoculants.</title>
        <authorList>
            <person name="Kohlmeier M.G."/>
            <person name="O'Hara G.W."/>
            <person name="Colombi E."/>
            <person name="Ramsay J.P."/>
            <person name="Terpolilli J."/>
        </authorList>
    </citation>
    <scope>NUCLEOTIDE SEQUENCE [LARGE SCALE GENOMIC DNA]</scope>
    <source>
        <strain evidence="1 2">CB627</strain>
    </source>
</reference>
<organism evidence="1 2">
    <name type="scientific">Bradyrhizobium brasilense</name>
    <dbReference type="NCBI Taxonomy" id="1419277"/>
    <lineage>
        <taxon>Bacteria</taxon>
        <taxon>Pseudomonadati</taxon>
        <taxon>Pseudomonadota</taxon>
        <taxon>Alphaproteobacteria</taxon>
        <taxon>Hyphomicrobiales</taxon>
        <taxon>Nitrobacteraceae</taxon>
        <taxon>Bradyrhizobium</taxon>
    </lineage>
</organism>
<accession>A0ABY8J8J8</accession>
<dbReference type="Proteomes" id="UP001221546">
    <property type="component" value="Chromosome"/>
</dbReference>
<sequence>MQKKPESSELSEEQLGQVAATLKRIREGLDCADRLVGSEPSHYFTPGIQETMQL</sequence>
<keyword evidence="2" id="KW-1185">Reference proteome</keyword>
<protein>
    <submittedName>
        <fullName evidence="1">Uncharacterized protein</fullName>
    </submittedName>
</protein>
<evidence type="ECO:0000313" key="2">
    <source>
        <dbReference type="Proteomes" id="UP001221546"/>
    </source>
</evidence>
<evidence type="ECO:0000313" key="1">
    <source>
        <dbReference type="EMBL" id="WFU60971.1"/>
    </source>
</evidence>
<dbReference type="EMBL" id="CP121646">
    <property type="protein sequence ID" value="WFU60971.1"/>
    <property type="molecule type" value="Genomic_DNA"/>
</dbReference>
<name>A0ABY8J8J8_9BRAD</name>
<dbReference type="RefSeq" id="WP_158074175.1">
    <property type="nucleotide sequence ID" value="NZ_CP121646.1"/>
</dbReference>
<gene>
    <name evidence="1" type="ORF">QA636_25920</name>
</gene>